<evidence type="ECO:0000259" key="14">
    <source>
        <dbReference type="Pfam" id="PF01676"/>
    </source>
</evidence>
<dbReference type="Gene3D" id="3.40.720.10">
    <property type="entry name" value="Alkaline Phosphatase, subunit A"/>
    <property type="match status" value="1"/>
</dbReference>
<dbReference type="PANTHER" id="PTHR31637:SF0">
    <property type="entry name" value="2,3-BISPHOSPHOGLYCERATE-INDEPENDENT PHOSPHOGLYCERATE MUTASE"/>
    <property type="match status" value="1"/>
</dbReference>
<feature type="binding site" evidence="9 12">
    <location>
        <position position="196"/>
    </location>
    <ligand>
        <name>substrate</name>
    </ligand>
</feature>
<dbReference type="InterPro" id="IPR005995">
    <property type="entry name" value="Pgm_bpd_ind"/>
</dbReference>
<feature type="binding site" evidence="9 13">
    <location>
        <position position="451"/>
    </location>
    <ligand>
        <name>Mn(2+)</name>
        <dbReference type="ChEBI" id="CHEBI:29035"/>
        <label>2</label>
    </ligand>
</feature>
<evidence type="ECO:0000256" key="6">
    <source>
        <dbReference type="ARBA" id="ARBA00023152"/>
    </source>
</evidence>
<evidence type="ECO:0000256" key="2">
    <source>
        <dbReference type="ARBA" id="ARBA00002315"/>
    </source>
</evidence>
<evidence type="ECO:0000313" key="17">
    <source>
        <dbReference type="Proteomes" id="UP000672602"/>
    </source>
</evidence>
<comment type="subunit">
    <text evidence="9">Monomer.</text>
</comment>
<dbReference type="Pfam" id="PF01676">
    <property type="entry name" value="Metalloenzyme"/>
    <property type="match status" value="1"/>
</dbReference>
<organism evidence="16 17">
    <name type="scientific">Marivibrio halodurans</name>
    <dbReference type="NCBI Taxonomy" id="2039722"/>
    <lineage>
        <taxon>Bacteria</taxon>
        <taxon>Pseudomonadati</taxon>
        <taxon>Pseudomonadota</taxon>
        <taxon>Alphaproteobacteria</taxon>
        <taxon>Rhodospirillales</taxon>
        <taxon>Rhodospirillaceae</taxon>
        <taxon>Marivibrio</taxon>
    </lineage>
</organism>
<dbReference type="GO" id="GO:0006007">
    <property type="term" value="P:glucose catabolic process"/>
    <property type="evidence" value="ECO:0007669"/>
    <property type="project" value="InterPro"/>
</dbReference>
<feature type="binding site" evidence="9 12">
    <location>
        <begin position="267"/>
        <end position="270"/>
    </location>
    <ligand>
        <name>substrate</name>
    </ligand>
</feature>
<name>A0A8J7V5J2_9PROT</name>
<evidence type="ECO:0000256" key="12">
    <source>
        <dbReference type="PIRSR" id="PIRSR001492-2"/>
    </source>
</evidence>
<evidence type="ECO:0000256" key="1">
    <source>
        <dbReference type="ARBA" id="ARBA00000370"/>
    </source>
</evidence>
<dbReference type="SUPFAM" id="SSF64158">
    <property type="entry name" value="2,3-Bisphosphoglycerate-independent phosphoglycerate mutase, substrate-binding domain"/>
    <property type="match status" value="1"/>
</dbReference>
<feature type="binding site" evidence="9 13">
    <location>
        <position position="77"/>
    </location>
    <ligand>
        <name>Mn(2+)</name>
        <dbReference type="ChEBI" id="CHEBI:29035"/>
        <label>2</label>
    </ligand>
</feature>
<keyword evidence="17" id="KW-1185">Reference proteome</keyword>
<dbReference type="AlphaFoldDB" id="A0A8J7V5J2"/>
<evidence type="ECO:0000256" key="5">
    <source>
        <dbReference type="ARBA" id="ARBA00022723"/>
    </source>
</evidence>
<dbReference type="Pfam" id="PF06415">
    <property type="entry name" value="iPGM_N"/>
    <property type="match status" value="1"/>
</dbReference>
<evidence type="ECO:0000313" key="16">
    <source>
        <dbReference type="EMBL" id="MBP5859009.1"/>
    </source>
</evidence>
<reference evidence="16" key="1">
    <citation type="submission" date="2021-04" db="EMBL/GenBank/DDBJ databases">
        <authorList>
            <person name="Zhang D.-C."/>
        </authorList>
    </citation>
    <scope>NUCLEOTIDE SEQUENCE</scope>
    <source>
        <strain evidence="16">CGMCC 1.15697</strain>
    </source>
</reference>
<dbReference type="GO" id="GO:0004619">
    <property type="term" value="F:phosphoglycerate mutase activity"/>
    <property type="evidence" value="ECO:0007669"/>
    <property type="project" value="UniProtKB-UniRule"/>
</dbReference>
<comment type="cofactor">
    <cofactor evidence="9">
        <name>Mn(2+)</name>
        <dbReference type="ChEBI" id="CHEBI:29035"/>
    </cofactor>
    <text evidence="9">Binds 2 manganese ions per subunit.</text>
</comment>
<feature type="binding site" evidence="9 13">
    <location>
        <position position="470"/>
    </location>
    <ligand>
        <name>Mn(2+)</name>
        <dbReference type="ChEBI" id="CHEBI:29035"/>
        <label>1</label>
    </ligand>
</feature>
<dbReference type="GO" id="GO:0030145">
    <property type="term" value="F:manganese ion binding"/>
    <property type="evidence" value="ECO:0007669"/>
    <property type="project" value="UniProtKB-UniRule"/>
</dbReference>
<evidence type="ECO:0000256" key="9">
    <source>
        <dbReference type="HAMAP-Rule" id="MF_01038"/>
    </source>
</evidence>
<dbReference type="Proteomes" id="UP000672602">
    <property type="component" value="Unassembled WGS sequence"/>
</dbReference>
<keyword evidence="6 9" id="KW-0324">Glycolysis</keyword>
<feature type="binding site" evidence="9 12">
    <location>
        <position position="138"/>
    </location>
    <ligand>
        <name>substrate</name>
    </ligand>
</feature>
<comment type="catalytic activity">
    <reaction evidence="1 9">
        <text>(2R)-2-phosphoglycerate = (2R)-3-phosphoglycerate</text>
        <dbReference type="Rhea" id="RHEA:15901"/>
        <dbReference type="ChEBI" id="CHEBI:58272"/>
        <dbReference type="ChEBI" id="CHEBI:58289"/>
        <dbReference type="EC" id="5.4.2.12"/>
    </reaction>
</comment>
<comment type="pathway">
    <text evidence="3 9">Carbohydrate degradation; glycolysis; pyruvate from D-glyceraldehyde 3-phosphate: step 3/5.</text>
</comment>
<feature type="binding site" evidence="9 13">
    <location>
        <position position="410"/>
    </location>
    <ligand>
        <name>Mn(2+)</name>
        <dbReference type="ChEBI" id="CHEBI:29035"/>
        <label>1</label>
    </ligand>
</feature>
<accession>A0A8J7V5J2</accession>
<dbReference type="NCBIfam" id="TIGR01307">
    <property type="entry name" value="pgm_bpd_ind"/>
    <property type="match status" value="1"/>
</dbReference>
<dbReference type="InterPro" id="IPR017850">
    <property type="entry name" value="Alkaline_phosphatase_core_sf"/>
</dbReference>
<comment type="function">
    <text evidence="2 9">Catalyzes the interconversion of 2-phosphoglycerate and 3-phosphoglycerate.</text>
</comment>
<dbReference type="PIRSF" id="PIRSF001492">
    <property type="entry name" value="IPGAM"/>
    <property type="match status" value="1"/>
</dbReference>
<protein>
    <recommendedName>
        <fullName evidence="9 10">2,3-bisphosphoglycerate-independent phosphoglycerate mutase</fullName>
        <shortName evidence="9">BPG-independent PGAM</shortName>
        <shortName evidence="9">Phosphoglyceromutase</shortName>
        <shortName evidence="9">iPGM</shortName>
        <ecNumber evidence="9 10">5.4.2.12</ecNumber>
    </recommendedName>
</protein>
<dbReference type="EMBL" id="JAGMWN010000013">
    <property type="protein sequence ID" value="MBP5859009.1"/>
    <property type="molecule type" value="Genomic_DNA"/>
</dbReference>
<feature type="binding site" evidence="9 13">
    <location>
        <position position="414"/>
    </location>
    <ligand>
        <name>Mn(2+)</name>
        <dbReference type="ChEBI" id="CHEBI:29035"/>
        <label>1</label>
    </ligand>
</feature>
<proteinExistence type="inferred from homology"/>
<comment type="caution">
    <text evidence="16">The sequence shown here is derived from an EMBL/GenBank/DDBJ whole genome shotgun (WGS) entry which is preliminary data.</text>
</comment>
<sequence>MTQTSPTPRDGAPGARRPKPTILCILDGYGARAETDNNAIAAADTPVMDRLMSTCPHAELDASEHHVGLPDGQMGNSEVGHMNIGAGRVVLQDLPRIDQAMESGELTRNPALLDFAETVKARGGTAHLMGLLSPGGVHAHQDHIAALAEALIDLGVRVAVHAILDGRDTPPRSAEGYLKNFAVAAPRARIATVSGRYFAMDRDKRWDRVSKAYDTIARAEGAHAADALDALAQAYERDEKDEFVTPTVLGDYTGMADGDGLLMANFRADRAREILTALLDPIFDGFDRGPAVAFSGALGMVEYSKSLNTFMTLLFPPETPRETLGEVVSTAGLRQLRIAETEKYAHVTFFFNGGEEEVFEGEERILVPSPDVATYDLKPEMSAEAVTDKLIEAIESDRFDLIVVNYANPDMVGHTGVFDAAVKAIETVDHCVGRLEEAVTAKGGAMLITADHGNADMMLDTASGQAHTAHTMNRVPLVYCGPRAEGAVLADGRLADLAPTLLAIMGLDQPEAMSGTNLIRRADRQAAE</sequence>
<dbReference type="FunFam" id="3.40.1450.10:FF:000002">
    <property type="entry name" value="2,3-bisphosphoglycerate-independent phosphoglycerate mutase"/>
    <property type="match status" value="1"/>
</dbReference>
<evidence type="ECO:0000256" key="11">
    <source>
        <dbReference type="PIRSR" id="PIRSR001492-1"/>
    </source>
</evidence>
<feature type="binding site" evidence="9 12">
    <location>
        <position position="343"/>
    </location>
    <ligand>
        <name>substrate</name>
    </ligand>
</feature>
<gene>
    <name evidence="9" type="primary">gpmI</name>
    <name evidence="16" type="ORF">KAJ83_18460</name>
</gene>
<keyword evidence="8 9" id="KW-0413">Isomerase</keyword>
<dbReference type="InterPro" id="IPR006124">
    <property type="entry name" value="Metalloenzyme"/>
</dbReference>
<evidence type="ECO:0000256" key="13">
    <source>
        <dbReference type="PIRSR" id="PIRSR001492-3"/>
    </source>
</evidence>
<dbReference type="GO" id="GO:0006096">
    <property type="term" value="P:glycolytic process"/>
    <property type="evidence" value="ECO:0007669"/>
    <property type="project" value="UniProtKB-UniRule"/>
</dbReference>
<evidence type="ECO:0000256" key="7">
    <source>
        <dbReference type="ARBA" id="ARBA00023211"/>
    </source>
</evidence>
<feature type="binding site" evidence="9 13">
    <location>
        <position position="27"/>
    </location>
    <ligand>
        <name>Mn(2+)</name>
        <dbReference type="ChEBI" id="CHEBI:29035"/>
        <label>2</label>
    </ligand>
</feature>
<keyword evidence="5 9" id="KW-0479">Metal-binding</keyword>
<feature type="binding site" evidence="9 13">
    <location>
        <position position="452"/>
    </location>
    <ligand>
        <name>Mn(2+)</name>
        <dbReference type="ChEBI" id="CHEBI:29035"/>
        <label>2</label>
    </ligand>
</feature>
<feature type="domain" description="BPG-independent PGAM N-terminal" evidence="15">
    <location>
        <begin position="97"/>
        <end position="304"/>
    </location>
</feature>
<dbReference type="GO" id="GO:0005829">
    <property type="term" value="C:cytosol"/>
    <property type="evidence" value="ECO:0007669"/>
    <property type="project" value="TreeGrafter"/>
</dbReference>
<keyword evidence="7 9" id="KW-0464">Manganese</keyword>
<evidence type="ECO:0000256" key="4">
    <source>
        <dbReference type="ARBA" id="ARBA00008819"/>
    </source>
</evidence>
<evidence type="ECO:0000256" key="10">
    <source>
        <dbReference type="NCBIfam" id="TIGR01307"/>
    </source>
</evidence>
<evidence type="ECO:0000259" key="15">
    <source>
        <dbReference type="Pfam" id="PF06415"/>
    </source>
</evidence>
<evidence type="ECO:0000256" key="3">
    <source>
        <dbReference type="ARBA" id="ARBA00004798"/>
    </source>
</evidence>
<dbReference type="UniPathway" id="UPA00109">
    <property type="reaction ID" value="UER00186"/>
</dbReference>
<dbReference type="InterPro" id="IPR036646">
    <property type="entry name" value="PGAM_B_sf"/>
</dbReference>
<dbReference type="EC" id="5.4.2.12" evidence="9 10"/>
<dbReference type="RefSeq" id="WP_210683595.1">
    <property type="nucleotide sequence ID" value="NZ_JAGMWN010000013.1"/>
</dbReference>
<dbReference type="Gene3D" id="3.40.1450.10">
    <property type="entry name" value="BPG-independent phosphoglycerate mutase, domain B"/>
    <property type="match status" value="1"/>
</dbReference>
<feature type="binding site" evidence="9 12">
    <location>
        <position position="202"/>
    </location>
    <ligand>
        <name>substrate</name>
    </ligand>
</feature>
<dbReference type="HAMAP" id="MF_01038">
    <property type="entry name" value="GpmI"/>
    <property type="match status" value="1"/>
</dbReference>
<dbReference type="PANTHER" id="PTHR31637">
    <property type="entry name" value="2,3-BISPHOSPHOGLYCERATE-INDEPENDENT PHOSPHOGLYCERATE MUTASE"/>
    <property type="match status" value="1"/>
</dbReference>
<evidence type="ECO:0000256" key="8">
    <source>
        <dbReference type="ARBA" id="ARBA00023235"/>
    </source>
</evidence>
<dbReference type="InterPro" id="IPR011258">
    <property type="entry name" value="BPG-indep_PGM_N"/>
</dbReference>
<dbReference type="SUPFAM" id="SSF53649">
    <property type="entry name" value="Alkaline phosphatase-like"/>
    <property type="match status" value="1"/>
</dbReference>
<feature type="active site" description="Phosphoserine intermediate" evidence="9 11">
    <location>
        <position position="77"/>
    </location>
</feature>
<feature type="binding site" evidence="9 12">
    <location>
        <begin position="167"/>
        <end position="168"/>
    </location>
    <ligand>
        <name>substrate</name>
    </ligand>
</feature>
<feature type="domain" description="Metalloenzyme" evidence="14">
    <location>
        <begin position="19"/>
        <end position="508"/>
    </location>
</feature>
<dbReference type="CDD" id="cd16010">
    <property type="entry name" value="iPGM"/>
    <property type="match status" value="1"/>
</dbReference>
<comment type="similarity">
    <text evidence="4 9">Belongs to the BPG-independent phosphoglycerate mutase family.</text>
</comment>